<dbReference type="InterPro" id="IPR029016">
    <property type="entry name" value="GAF-like_dom_sf"/>
</dbReference>
<dbReference type="SUPFAM" id="SSF55781">
    <property type="entry name" value="GAF domain-like"/>
    <property type="match status" value="1"/>
</dbReference>
<dbReference type="SMART" id="SM00267">
    <property type="entry name" value="GGDEF"/>
    <property type="match status" value="1"/>
</dbReference>
<keyword evidence="4" id="KW-1185">Reference proteome</keyword>
<dbReference type="PANTHER" id="PTHR45138:SF9">
    <property type="entry name" value="DIGUANYLATE CYCLASE DGCM-RELATED"/>
    <property type="match status" value="1"/>
</dbReference>
<gene>
    <name evidence="3" type="ORF">HF394_14695</name>
</gene>
<feature type="transmembrane region" description="Helical" evidence="1">
    <location>
        <begin position="171"/>
        <end position="192"/>
    </location>
</feature>
<organism evidence="3 4">
    <name type="scientific">Planococcus glaciei</name>
    <dbReference type="NCBI Taxonomy" id="459472"/>
    <lineage>
        <taxon>Bacteria</taxon>
        <taxon>Bacillati</taxon>
        <taxon>Bacillota</taxon>
        <taxon>Bacilli</taxon>
        <taxon>Bacillales</taxon>
        <taxon>Caryophanaceae</taxon>
        <taxon>Planococcus</taxon>
    </lineage>
</organism>
<dbReference type="Proteomes" id="UP000509222">
    <property type="component" value="Chromosome"/>
</dbReference>
<dbReference type="RefSeq" id="WP_176294813.1">
    <property type="nucleotide sequence ID" value="NZ_CP051177.1"/>
</dbReference>
<dbReference type="EMBL" id="CP051177">
    <property type="protein sequence ID" value="QKX51715.1"/>
    <property type="molecule type" value="Genomic_DNA"/>
</dbReference>
<accession>A0A7H8QE42</accession>
<feature type="transmembrane region" description="Helical" evidence="1">
    <location>
        <begin position="38"/>
        <end position="57"/>
    </location>
</feature>
<dbReference type="InterPro" id="IPR000160">
    <property type="entry name" value="GGDEF_dom"/>
</dbReference>
<dbReference type="PANTHER" id="PTHR45138">
    <property type="entry name" value="REGULATORY COMPONENTS OF SENSORY TRANSDUCTION SYSTEM"/>
    <property type="match status" value="1"/>
</dbReference>
<dbReference type="NCBIfam" id="TIGR00254">
    <property type="entry name" value="GGDEF"/>
    <property type="match status" value="1"/>
</dbReference>
<dbReference type="PROSITE" id="PS50887">
    <property type="entry name" value="GGDEF"/>
    <property type="match status" value="1"/>
</dbReference>
<evidence type="ECO:0000313" key="4">
    <source>
        <dbReference type="Proteomes" id="UP000509222"/>
    </source>
</evidence>
<dbReference type="InterPro" id="IPR003018">
    <property type="entry name" value="GAF"/>
</dbReference>
<feature type="domain" description="GGDEF" evidence="2">
    <location>
        <begin position="425"/>
        <end position="567"/>
    </location>
</feature>
<dbReference type="GO" id="GO:0005886">
    <property type="term" value="C:plasma membrane"/>
    <property type="evidence" value="ECO:0007669"/>
    <property type="project" value="TreeGrafter"/>
</dbReference>
<feature type="transmembrane region" description="Helical" evidence="1">
    <location>
        <begin position="63"/>
        <end position="94"/>
    </location>
</feature>
<dbReference type="InterPro" id="IPR043128">
    <property type="entry name" value="Rev_trsase/Diguanyl_cyclase"/>
</dbReference>
<dbReference type="GO" id="GO:0052621">
    <property type="term" value="F:diguanylate cyclase activity"/>
    <property type="evidence" value="ECO:0007669"/>
    <property type="project" value="TreeGrafter"/>
</dbReference>
<dbReference type="FunFam" id="3.30.70.270:FF:000001">
    <property type="entry name" value="Diguanylate cyclase domain protein"/>
    <property type="match status" value="1"/>
</dbReference>
<keyword evidence="1" id="KW-0472">Membrane</keyword>
<dbReference type="AlphaFoldDB" id="A0A7H8QE42"/>
<feature type="transmembrane region" description="Helical" evidence="1">
    <location>
        <begin position="6"/>
        <end position="26"/>
    </location>
</feature>
<feature type="transmembrane region" description="Helical" evidence="1">
    <location>
        <begin position="139"/>
        <end position="159"/>
    </location>
</feature>
<dbReference type="InterPro" id="IPR050469">
    <property type="entry name" value="Diguanylate_Cyclase"/>
</dbReference>
<evidence type="ECO:0000256" key="1">
    <source>
        <dbReference type="SAM" id="Phobius"/>
    </source>
</evidence>
<dbReference type="Gene3D" id="3.30.70.270">
    <property type="match status" value="1"/>
</dbReference>
<dbReference type="Pfam" id="PF13185">
    <property type="entry name" value="GAF_2"/>
    <property type="match status" value="1"/>
</dbReference>
<keyword evidence="1" id="KW-1133">Transmembrane helix</keyword>
<name>A0A7H8QE42_9BACL</name>
<evidence type="ECO:0000313" key="3">
    <source>
        <dbReference type="EMBL" id="QKX51715.1"/>
    </source>
</evidence>
<dbReference type="CDD" id="cd01949">
    <property type="entry name" value="GGDEF"/>
    <property type="match status" value="1"/>
</dbReference>
<dbReference type="Gene3D" id="3.30.450.40">
    <property type="match status" value="1"/>
</dbReference>
<proteinExistence type="predicted"/>
<protein>
    <submittedName>
        <fullName evidence="3">GGDEF domain-containing protein</fullName>
    </submittedName>
</protein>
<dbReference type="GO" id="GO:1902201">
    <property type="term" value="P:negative regulation of bacterial-type flagellum-dependent cell motility"/>
    <property type="evidence" value="ECO:0007669"/>
    <property type="project" value="TreeGrafter"/>
</dbReference>
<feature type="transmembrane region" description="Helical" evidence="1">
    <location>
        <begin position="106"/>
        <end position="127"/>
    </location>
</feature>
<dbReference type="SUPFAM" id="SSF55073">
    <property type="entry name" value="Nucleotide cyclase"/>
    <property type="match status" value="1"/>
</dbReference>
<feature type="transmembrane region" description="Helical" evidence="1">
    <location>
        <begin position="198"/>
        <end position="218"/>
    </location>
</feature>
<reference evidence="4" key="1">
    <citation type="submission" date="2020-06" db="EMBL/GenBank/DDBJ databases">
        <title>Isolation of Planomicrobium glaciei.</title>
        <authorList>
            <person name="Malisova L."/>
            <person name="Safrankova R."/>
            <person name="Jakubu V."/>
            <person name="Spanelova P."/>
        </authorList>
    </citation>
    <scope>NUCLEOTIDE SEQUENCE [LARGE SCALE GENOMIC DNA]</scope>
    <source>
        <strain evidence="4">NRL-ATB46093</strain>
    </source>
</reference>
<dbReference type="Pfam" id="PF00990">
    <property type="entry name" value="GGDEF"/>
    <property type="match status" value="1"/>
</dbReference>
<sequence>MTRFSKNSWALWIVWLLLVPPGLYLIHQIFPPPQIEPWHLAAYILFFVLTCLMPMNINGASTYLVQWVTIAVFLKYGIFVEILISQLTMLIVMVRSRTDEPLTMRIPFNSIMFFLISCFSGLAYLGAGGQIGSLNLLHILFYGLIFQLVSVFSNQIIYYSYDRLTGSQVKFFSVDALWDFALTLIIFPYAIALYISEAYIGIPALLLLGIPFLIMTAVMKLYNNTQLINNDLQRAGEIGHQLAARLTTDEVLDQFVIQVSDMFKSDYAYVIDYRDSNLLMLRMFEHQEFQKQSVPPVRYYKGIAGNVILNNTPVCYNKKSDWEDIVTGYLPIDTESIMCTPISRNNKIEGVLMLASRKKYAFKSHQLKILDILSTYFAVSLEKAGYVQKAIATSERCGLTKLYNYRYLDQALEKSMEKVKSGELRNLSLVMMDIDHFKGINDKYGHQSGNDILIGLARILEAEVGKEGIVARYGGEEFVIVFENYSKDLTLLFAEGLRKKIEKHDFLIQQDLGAERTIETVHVTLSIGVSTAPDDSDEPNALLRNADRALYIGAKQAGRNKVAAYAK</sequence>
<keyword evidence="1" id="KW-0812">Transmembrane</keyword>
<dbReference type="InterPro" id="IPR029787">
    <property type="entry name" value="Nucleotide_cyclase"/>
</dbReference>
<evidence type="ECO:0000259" key="2">
    <source>
        <dbReference type="PROSITE" id="PS50887"/>
    </source>
</evidence>
<dbReference type="GO" id="GO:0043709">
    <property type="term" value="P:cell adhesion involved in single-species biofilm formation"/>
    <property type="evidence" value="ECO:0007669"/>
    <property type="project" value="TreeGrafter"/>
</dbReference>